<evidence type="ECO:0000313" key="2">
    <source>
        <dbReference type="EMBL" id="NYD32892.1"/>
    </source>
</evidence>
<reference evidence="2 3" key="1">
    <citation type="submission" date="2020-07" db="EMBL/GenBank/DDBJ databases">
        <title>Sequencing the genomes of 1000 actinobacteria strains.</title>
        <authorList>
            <person name="Klenk H.-P."/>
        </authorList>
    </citation>
    <scope>NUCLEOTIDE SEQUENCE [LARGE SCALE GENOMIC DNA]</scope>
    <source>
        <strain evidence="2 3">DSM 19082</strain>
    </source>
</reference>
<comment type="caution">
    <text evidence="2">The sequence shown here is derived from an EMBL/GenBank/DDBJ whole genome shotgun (WGS) entry which is preliminary data.</text>
</comment>
<keyword evidence="3" id="KW-1185">Reference proteome</keyword>
<sequence>MALTLATLLAVLPFQRASADPLPPYPSAIDHVWTYFDPSPPHHVLSMNFGVKDAVASTTVRVEVFDCFGGVAGVTEMTGSGTFSMWIELYANRKKVGAIIPFRATFMAAGYATDVVEGDVSHMFPEVGEANCAGNPPADSDELAQPDEPGVTVRAWSKKRSAARVGGTARASRTVAPGAQVRYRWIVGGRSVPASGRRLAVTKAMRGKSVVLKIVVSREGFESRTKRLSFGVAR</sequence>
<organism evidence="2 3">
    <name type="scientific">Nocardioides kongjuensis</name>
    <dbReference type="NCBI Taxonomy" id="349522"/>
    <lineage>
        <taxon>Bacteria</taxon>
        <taxon>Bacillati</taxon>
        <taxon>Actinomycetota</taxon>
        <taxon>Actinomycetes</taxon>
        <taxon>Propionibacteriales</taxon>
        <taxon>Nocardioidaceae</taxon>
        <taxon>Nocardioides</taxon>
    </lineage>
</organism>
<accession>A0A852S245</accession>
<keyword evidence="1" id="KW-0732">Signal</keyword>
<proteinExistence type="predicted"/>
<evidence type="ECO:0000256" key="1">
    <source>
        <dbReference type="SAM" id="SignalP"/>
    </source>
</evidence>
<dbReference type="EMBL" id="JACCBF010000001">
    <property type="protein sequence ID" value="NYD32892.1"/>
    <property type="molecule type" value="Genomic_DNA"/>
</dbReference>
<dbReference type="AlphaFoldDB" id="A0A852S245"/>
<dbReference type="RefSeq" id="WP_273518604.1">
    <property type="nucleotide sequence ID" value="NZ_BAABEF010000001.1"/>
</dbReference>
<gene>
    <name evidence="2" type="ORF">BJ958_004438</name>
</gene>
<evidence type="ECO:0000313" key="3">
    <source>
        <dbReference type="Proteomes" id="UP000582231"/>
    </source>
</evidence>
<feature type="chain" id="PRO_5032667279" evidence="1">
    <location>
        <begin position="20"/>
        <end position="234"/>
    </location>
</feature>
<dbReference type="Proteomes" id="UP000582231">
    <property type="component" value="Unassembled WGS sequence"/>
</dbReference>
<feature type="signal peptide" evidence="1">
    <location>
        <begin position="1"/>
        <end position="19"/>
    </location>
</feature>
<name>A0A852S245_9ACTN</name>
<protein>
    <submittedName>
        <fullName evidence="2">Uncharacterized protein</fullName>
    </submittedName>
</protein>